<dbReference type="InterPro" id="IPR015797">
    <property type="entry name" value="NUDIX_hydrolase-like_dom_sf"/>
</dbReference>
<comment type="caution">
    <text evidence="2">The sequence shown here is derived from an EMBL/GenBank/DDBJ whole genome shotgun (WGS) entry which is preliminary data.</text>
</comment>
<reference evidence="2 3" key="1">
    <citation type="submission" date="2024-10" db="EMBL/GenBank/DDBJ databases">
        <title>The Natural Products Discovery Center: Release of the First 8490 Sequenced Strains for Exploring Actinobacteria Biosynthetic Diversity.</title>
        <authorList>
            <person name="Kalkreuter E."/>
            <person name="Kautsar S.A."/>
            <person name="Yang D."/>
            <person name="Bader C.D."/>
            <person name="Teijaro C.N."/>
            <person name="Fluegel L."/>
            <person name="Davis C.M."/>
            <person name="Simpson J.R."/>
            <person name="Lauterbach L."/>
            <person name="Steele A.D."/>
            <person name="Gui C."/>
            <person name="Meng S."/>
            <person name="Li G."/>
            <person name="Viehrig K."/>
            <person name="Ye F."/>
            <person name="Su P."/>
            <person name="Kiefer A.F."/>
            <person name="Nichols A."/>
            <person name="Cepeda A.J."/>
            <person name="Yan W."/>
            <person name="Fan B."/>
            <person name="Jiang Y."/>
            <person name="Adhikari A."/>
            <person name="Zheng C.-J."/>
            <person name="Schuster L."/>
            <person name="Cowan T.M."/>
            <person name="Smanski M.J."/>
            <person name="Chevrette M.G."/>
            <person name="De Carvalho L.P.S."/>
            <person name="Shen B."/>
        </authorList>
    </citation>
    <scope>NUCLEOTIDE SEQUENCE [LARGE SCALE GENOMIC DNA]</scope>
    <source>
        <strain evidence="2 3">NPDC006488</strain>
    </source>
</reference>
<proteinExistence type="predicted"/>
<keyword evidence="3" id="KW-1185">Reference proteome</keyword>
<organism evidence="2 3">
    <name type="scientific">Streptomyces hokutonensis</name>
    <dbReference type="NCBI Taxonomy" id="1306990"/>
    <lineage>
        <taxon>Bacteria</taxon>
        <taxon>Bacillati</taxon>
        <taxon>Actinomycetota</taxon>
        <taxon>Actinomycetes</taxon>
        <taxon>Kitasatosporales</taxon>
        <taxon>Streptomycetaceae</taxon>
        <taxon>Streptomyces</taxon>
    </lineage>
</organism>
<feature type="domain" description="Nudix hydrolase" evidence="1">
    <location>
        <begin position="38"/>
        <end position="166"/>
    </location>
</feature>
<dbReference type="Proteomes" id="UP001601303">
    <property type="component" value="Unassembled WGS sequence"/>
</dbReference>
<dbReference type="Gene3D" id="3.90.79.10">
    <property type="entry name" value="Nucleoside Triphosphate Pyrophosphohydrolase"/>
    <property type="match status" value="1"/>
</dbReference>
<name>A0ABW6M5U2_9ACTN</name>
<sequence>MSWRQISTEAIHQGPFISVWRDAVLRPDGSAGTYEHVAADDGVRIVALDDQGHVVLVEDDFYLQRRRMLHVPGGGCGGQPPHDAAIRELEEETGLVAGALHPLGVIDPLPAITTARTHLYVATDLRTGTQDRDDTEAGMTVQSRTLTEAVEAVRTGLITEAGSVAALLLAAQALP</sequence>
<protein>
    <submittedName>
        <fullName evidence="2">NUDIX domain-containing protein</fullName>
    </submittedName>
</protein>
<evidence type="ECO:0000313" key="2">
    <source>
        <dbReference type="EMBL" id="MFE9601501.1"/>
    </source>
</evidence>
<dbReference type="RefSeq" id="WP_388108769.1">
    <property type="nucleotide sequence ID" value="NZ_JBIAHM010000008.1"/>
</dbReference>
<dbReference type="EMBL" id="JBIAHM010000008">
    <property type="protein sequence ID" value="MFE9601501.1"/>
    <property type="molecule type" value="Genomic_DNA"/>
</dbReference>
<evidence type="ECO:0000259" key="1">
    <source>
        <dbReference type="PROSITE" id="PS51462"/>
    </source>
</evidence>
<evidence type="ECO:0000313" key="3">
    <source>
        <dbReference type="Proteomes" id="UP001601303"/>
    </source>
</evidence>
<gene>
    <name evidence="2" type="ORF">ACFYNQ_23410</name>
</gene>
<dbReference type="PROSITE" id="PS51462">
    <property type="entry name" value="NUDIX"/>
    <property type="match status" value="1"/>
</dbReference>
<dbReference type="SUPFAM" id="SSF55811">
    <property type="entry name" value="Nudix"/>
    <property type="match status" value="1"/>
</dbReference>
<accession>A0ABW6M5U2</accession>
<dbReference type="InterPro" id="IPR000086">
    <property type="entry name" value="NUDIX_hydrolase_dom"/>
</dbReference>
<dbReference type="Pfam" id="PF00293">
    <property type="entry name" value="NUDIX"/>
    <property type="match status" value="1"/>
</dbReference>